<dbReference type="GO" id="GO:0046306">
    <property type="term" value="P:alkanesulfonate catabolic process"/>
    <property type="evidence" value="ECO:0007669"/>
    <property type="project" value="InterPro"/>
</dbReference>
<evidence type="ECO:0000313" key="8">
    <source>
        <dbReference type="Proteomes" id="UP000256269"/>
    </source>
</evidence>
<dbReference type="InterPro" id="IPR011251">
    <property type="entry name" value="Luciferase-like_dom"/>
</dbReference>
<evidence type="ECO:0000256" key="3">
    <source>
        <dbReference type="ARBA" id="ARBA00023002"/>
    </source>
</evidence>
<dbReference type="AlphaFoldDB" id="A0A3E0HDI7"/>
<proteinExistence type="predicted"/>
<dbReference type="EMBL" id="QUNO01000011">
    <property type="protein sequence ID" value="REH42069.1"/>
    <property type="molecule type" value="Genomic_DNA"/>
</dbReference>
<dbReference type="InterPro" id="IPR005025">
    <property type="entry name" value="FMN_Rdtase-like_dom"/>
</dbReference>
<comment type="caution">
    <text evidence="7">The sequence shown here is derived from an EMBL/GenBank/DDBJ whole genome shotgun (WGS) entry which is preliminary data.</text>
</comment>
<dbReference type="Pfam" id="PF00296">
    <property type="entry name" value="Bac_luciferase"/>
    <property type="match status" value="1"/>
</dbReference>
<accession>A0A3E0HDI7</accession>
<evidence type="ECO:0000256" key="2">
    <source>
        <dbReference type="ARBA" id="ARBA00022643"/>
    </source>
</evidence>
<dbReference type="InterPro" id="IPR020048">
    <property type="entry name" value="NADPH-dep_FMN_reduc_SsuE"/>
</dbReference>
<dbReference type="RefSeq" id="WP_246015783.1">
    <property type="nucleotide sequence ID" value="NZ_CP144375.1"/>
</dbReference>
<dbReference type="SUPFAM" id="SSF52218">
    <property type="entry name" value="Flavoproteins"/>
    <property type="match status" value="1"/>
</dbReference>
<dbReference type="PANTHER" id="PTHR43408:SF1">
    <property type="entry name" value="FMN REDUCTASE (NADPH)"/>
    <property type="match status" value="1"/>
</dbReference>
<evidence type="ECO:0000259" key="5">
    <source>
        <dbReference type="Pfam" id="PF00296"/>
    </source>
</evidence>
<feature type="domain" description="Luciferase-like" evidence="5">
    <location>
        <begin position="50"/>
        <end position="236"/>
    </location>
</feature>
<reference evidence="7 8" key="1">
    <citation type="submission" date="2018-08" db="EMBL/GenBank/DDBJ databases">
        <title>Genomic Encyclopedia of Archaeal and Bacterial Type Strains, Phase II (KMG-II): from individual species to whole genera.</title>
        <authorList>
            <person name="Goeker M."/>
        </authorList>
    </citation>
    <scope>NUCLEOTIDE SEQUENCE [LARGE SCALE GENOMIC DNA]</scope>
    <source>
        <strain evidence="7 8">DSM 45791</strain>
    </source>
</reference>
<keyword evidence="3" id="KW-0560">Oxidoreductase</keyword>
<gene>
    <name evidence="7" type="ORF">BCF44_111374</name>
</gene>
<keyword evidence="1" id="KW-0285">Flavoprotein</keyword>
<dbReference type="GO" id="GO:0008752">
    <property type="term" value="F:FMN reductase [NAD(P)H] activity"/>
    <property type="evidence" value="ECO:0007669"/>
    <property type="project" value="InterPro"/>
</dbReference>
<feature type="region of interest" description="Disordered" evidence="4">
    <location>
        <begin position="244"/>
        <end position="269"/>
    </location>
</feature>
<dbReference type="InterPro" id="IPR051814">
    <property type="entry name" value="NAD(P)H-dep_FMN_reductase"/>
</dbReference>
<organism evidence="7 8">
    <name type="scientific">Kutzneria buriramensis</name>
    <dbReference type="NCBI Taxonomy" id="1045776"/>
    <lineage>
        <taxon>Bacteria</taxon>
        <taxon>Bacillati</taxon>
        <taxon>Actinomycetota</taxon>
        <taxon>Actinomycetes</taxon>
        <taxon>Pseudonocardiales</taxon>
        <taxon>Pseudonocardiaceae</taxon>
        <taxon>Kutzneria</taxon>
    </lineage>
</organism>
<evidence type="ECO:0000256" key="4">
    <source>
        <dbReference type="SAM" id="MobiDB-lite"/>
    </source>
</evidence>
<feature type="domain" description="NADPH-dependent FMN reductase-like" evidence="6">
    <location>
        <begin position="306"/>
        <end position="442"/>
    </location>
</feature>
<evidence type="ECO:0000313" key="7">
    <source>
        <dbReference type="EMBL" id="REH42069.1"/>
    </source>
</evidence>
<dbReference type="InterPro" id="IPR029039">
    <property type="entry name" value="Flavoprotein-like_sf"/>
</dbReference>
<dbReference type="Gene3D" id="3.20.20.30">
    <property type="entry name" value="Luciferase-like domain"/>
    <property type="match status" value="1"/>
</dbReference>
<keyword evidence="8" id="KW-1185">Reference proteome</keyword>
<dbReference type="PANTHER" id="PTHR43408">
    <property type="entry name" value="FMN REDUCTASE (NADPH)"/>
    <property type="match status" value="1"/>
</dbReference>
<sequence length="487" mass="51583">MSDHVGYEPVGFAYDDNWQLGEPAEDNGSEHALSQVSYIAGYGLSGERAAVNVVSGWLRDKFTKRGEPWVKHDELQDFDLTPKPLATTGRPHPEIFQGGNSAATRAMAGRVSDWHFGNATDFDGVAEQIAEVNAAAAQHDRCIRFGLKDFLIERVTGAEANEVPKEIVAKADVGAVEGFSAAVKRPGRAPGNPTGMWQDASFEDLVRCGKGFRTRPIGTPDQVATRIAEYRRHGVDLRPALPGAGRVLRQQGAADRPRTGSGPRQIGGDARAAARALTAVPSSTPLPRCSGGGRCTEATLEVAMSTVLLLSGSPSPDSRTGVLLGHTDTWLTSRGHEVQTLHVRDLPTSALLVSNTEHPAIRAAVSLVSRADGVIVASPVYRAAYSGLVKAFLDLLTDNALARKVVLPLATGGTQGHLVAIDYALRPMLTAMGADRLVPGCFVLDRLIQLGEEGGAIEPDARASVDRALEGFDEALAATRGRLAAAS</sequence>
<dbReference type="Gene3D" id="3.40.50.360">
    <property type="match status" value="1"/>
</dbReference>
<protein>
    <submittedName>
        <fullName evidence="7">SsuE family FMN reductase</fullName>
    </submittedName>
</protein>
<dbReference type="SUPFAM" id="SSF51679">
    <property type="entry name" value="Bacterial luciferase-like"/>
    <property type="match status" value="1"/>
</dbReference>
<evidence type="ECO:0000256" key="1">
    <source>
        <dbReference type="ARBA" id="ARBA00022630"/>
    </source>
</evidence>
<name>A0A3E0HDI7_9PSEU</name>
<dbReference type="Proteomes" id="UP000256269">
    <property type="component" value="Unassembled WGS sequence"/>
</dbReference>
<dbReference type="Pfam" id="PF03358">
    <property type="entry name" value="FMN_red"/>
    <property type="match status" value="1"/>
</dbReference>
<dbReference type="NCBIfam" id="TIGR03567">
    <property type="entry name" value="FMN_reduc_SsuE"/>
    <property type="match status" value="1"/>
</dbReference>
<keyword evidence="2" id="KW-0288">FMN</keyword>
<evidence type="ECO:0000259" key="6">
    <source>
        <dbReference type="Pfam" id="PF03358"/>
    </source>
</evidence>
<dbReference type="GO" id="GO:0016705">
    <property type="term" value="F:oxidoreductase activity, acting on paired donors, with incorporation or reduction of molecular oxygen"/>
    <property type="evidence" value="ECO:0007669"/>
    <property type="project" value="InterPro"/>
</dbReference>
<dbReference type="InterPro" id="IPR036661">
    <property type="entry name" value="Luciferase-like_sf"/>
</dbReference>